<sequence length="78" mass="8817">MVSDLSYMTVLLGLTTKSSKKGMFTLPSMLNFSIFSRFVKNFYGNNDEIVSLALQDAKEFARSPVVSMVDFSFFSRLI</sequence>
<dbReference type="Proteomes" id="UP001432322">
    <property type="component" value="Unassembled WGS sequence"/>
</dbReference>
<evidence type="ECO:0000313" key="1">
    <source>
        <dbReference type="EMBL" id="GMT27677.1"/>
    </source>
</evidence>
<dbReference type="AlphaFoldDB" id="A0AAV5W9K3"/>
<keyword evidence="2" id="KW-1185">Reference proteome</keyword>
<comment type="caution">
    <text evidence="1">The sequence shown here is derived from an EMBL/GenBank/DDBJ whole genome shotgun (WGS) entry which is preliminary data.</text>
</comment>
<name>A0AAV5W9K3_9BILA</name>
<protein>
    <submittedName>
        <fullName evidence="1">Uncharacterized protein</fullName>
    </submittedName>
</protein>
<proteinExistence type="predicted"/>
<gene>
    <name evidence="1" type="ORF">PFISCL1PPCAC_18974</name>
</gene>
<accession>A0AAV5W9K3</accession>
<dbReference type="EMBL" id="BTSY01000005">
    <property type="protein sequence ID" value="GMT27677.1"/>
    <property type="molecule type" value="Genomic_DNA"/>
</dbReference>
<evidence type="ECO:0000313" key="2">
    <source>
        <dbReference type="Proteomes" id="UP001432322"/>
    </source>
</evidence>
<feature type="non-terminal residue" evidence="1">
    <location>
        <position position="78"/>
    </location>
</feature>
<organism evidence="1 2">
    <name type="scientific">Pristionchus fissidentatus</name>
    <dbReference type="NCBI Taxonomy" id="1538716"/>
    <lineage>
        <taxon>Eukaryota</taxon>
        <taxon>Metazoa</taxon>
        <taxon>Ecdysozoa</taxon>
        <taxon>Nematoda</taxon>
        <taxon>Chromadorea</taxon>
        <taxon>Rhabditida</taxon>
        <taxon>Rhabditina</taxon>
        <taxon>Diplogasteromorpha</taxon>
        <taxon>Diplogasteroidea</taxon>
        <taxon>Neodiplogasteridae</taxon>
        <taxon>Pristionchus</taxon>
    </lineage>
</organism>
<reference evidence="1" key="1">
    <citation type="submission" date="2023-10" db="EMBL/GenBank/DDBJ databases">
        <title>Genome assembly of Pristionchus species.</title>
        <authorList>
            <person name="Yoshida K."/>
            <person name="Sommer R.J."/>
        </authorList>
    </citation>
    <scope>NUCLEOTIDE SEQUENCE</scope>
    <source>
        <strain evidence="1">RS5133</strain>
    </source>
</reference>